<dbReference type="InterPro" id="IPR003877">
    <property type="entry name" value="SPRY_dom"/>
</dbReference>
<dbReference type="PANTHER" id="PTHR12245">
    <property type="entry name" value="SPRY DOMAIN CONTAINING SOCS BOX PROTEIN"/>
    <property type="match status" value="1"/>
</dbReference>
<feature type="domain" description="SOCS box" evidence="5">
    <location>
        <begin position="253"/>
        <end position="304"/>
    </location>
</feature>
<evidence type="ECO:0000313" key="7">
    <source>
        <dbReference type="Proteomes" id="UP001159405"/>
    </source>
</evidence>
<proteinExistence type="inferred from homology"/>
<evidence type="ECO:0000259" key="5">
    <source>
        <dbReference type="PROSITE" id="PS50225"/>
    </source>
</evidence>
<dbReference type="PANTHER" id="PTHR12245:SF11">
    <property type="entry name" value="PROTEIN GUSTAVUS"/>
    <property type="match status" value="1"/>
</dbReference>
<evidence type="ECO:0000256" key="3">
    <source>
        <dbReference type="ARBA" id="ARBA00022490"/>
    </source>
</evidence>
<dbReference type="InterPro" id="IPR001870">
    <property type="entry name" value="B30.2/SPRY"/>
</dbReference>
<dbReference type="InterPro" id="IPR043136">
    <property type="entry name" value="B30.2/SPRY_sf"/>
</dbReference>
<evidence type="ECO:0000259" key="4">
    <source>
        <dbReference type="PROSITE" id="PS50188"/>
    </source>
</evidence>
<organism evidence="6 7">
    <name type="scientific">Porites lobata</name>
    <dbReference type="NCBI Taxonomy" id="104759"/>
    <lineage>
        <taxon>Eukaryota</taxon>
        <taxon>Metazoa</taxon>
        <taxon>Cnidaria</taxon>
        <taxon>Anthozoa</taxon>
        <taxon>Hexacorallia</taxon>
        <taxon>Scleractinia</taxon>
        <taxon>Fungiina</taxon>
        <taxon>Poritidae</taxon>
        <taxon>Porites</taxon>
    </lineage>
</organism>
<comment type="caution">
    <text evidence="6">The sequence shown here is derived from an EMBL/GenBank/DDBJ whole genome shotgun (WGS) entry which is preliminary data.</text>
</comment>
<dbReference type="SUPFAM" id="SSF49899">
    <property type="entry name" value="Concanavalin A-like lectins/glucanases"/>
    <property type="match status" value="1"/>
</dbReference>
<dbReference type="InterPro" id="IPR013320">
    <property type="entry name" value="ConA-like_dom_sf"/>
</dbReference>
<accession>A0ABN8PCI0</accession>
<dbReference type="Pfam" id="PF00622">
    <property type="entry name" value="SPRY"/>
    <property type="match status" value="1"/>
</dbReference>
<evidence type="ECO:0000256" key="2">
    <source>
        <dbReference type="ARBA" id="ARBA00010910"/>
    </source>
</evidence>
<dbReference type="InterPro" id="IPR050672">
    <property type="entry name" value="FBXO45-Fsn/SPSB_families"/>
</dbReference>
<dbReference type="Pfam" id="PF07525">
    <property type="entry name" value="SOCS_box"/>
    <property type="match status" value="1"/>
</dbReference>
<feature type="domain" description="B30.2/SPRY" evidence="4">
    <location>
        <begin position="50"/>
        <end position="263"/>
    </location>
</feature>
<reference evidence="6 7" key="1">
    <citation type="submission" date="2022-05" db="EMBL/GenBank/DDBJ databases">
        <authorList>
            <consortium name="Genoscope - CEA"/>
            <person name="William W."/>
        </authorList>
    </citation>
    <scope>NUCLEOTIDE SEQUENCE [LARGE SCALE GENOMIC DNA]</scope>
</reference>
<keyword evidence="7" id="KW-1185">Reference proteome</keyword>
<dbReference type="PROSITE" id="PS50188">
    <property type="entry name" value="B302_SPRY"/>
    <property type="match status" value="1"/>
</dbReference>
<protein>
    <submittedName>
        <fullName evidence="6">Uncharacterized protein</fullName>
    </submittedName>
</protein>
<dbReference type="SMART" id="SM00969">
    <property type="entry name" value="SOCS_box"/>
    <property type="match status" value="1"/>
</dbReference>
<evidence type="ECO:0000313" key="6">
    <source>
        <dbReference type="EMBL" id="CAH3138130.1"/>
    </source>
</evidence>
<comment type="similarity">
    <text evidence="2">Belongs to the SPSB family.</text>
</comment>
<dbReference type="SMART" id="SM00449">
    <property type="entry name" value="SPRY"/>
    <property type="match status" value="1"/>
</dbReference>
<dbReference type="PROSITE" id="PS50225">
    <property type="entry name" value="SOCS"/>
    <property type="match status" value="1"/>
</dbReference>
<dbReference type="Gene3D" id="1.10.750.20">
    <property type="entry name" value="SOCS box"/>
    <property type="match status" value="1"/>
</dbReference>
<comment type="subcellular location">
    <subcellularLocation>
        <location evidence="1">Cytoplasm</location>
    </subcellularLocation>
</comment>
<dbReference type="CDD" id="cd12906">
    <property type="entry name" value="SPRY_SOCS1-2-4"/>
    <property type="match status" value="1"/>
</dbReference>
<evidence type="ECO:0000256" key="1">
    <source>
        <dbReference type="ARBA" id="ARBA00004496"/>
    </source>
</evidence>
<feature type="non-terminal residue" evidence="6">
    <location>
        <position position="1"/>
    </location>
</feature>
<dbReference type="Gene3D" id="2.60.120.920">
    <property type="match status" value="1"/>
</dbReference>
<dbReference type="EMBL" id="CALNXK010000060">
    <property type="protein sequence ID" value="CAH3138130.1"/>
    <property type="molecule type" value="Genomic_DNA"/>
</dbReference>
<dbReference type="InterPro" id="IPR036036">
    <property type="entry name" value="SOCS_box-like_dom_sf"/>
</dbReference>
<name>A0ABN8PCI0_9CNID</name>
<dbReference type="InterPro" id="IPR001496">
    <property type="entry name" value="SOCS_box"/>
</dbReference>
<keyword evidence="3" id="KW-0963">Cytoplasm</keyword>
<dbReference type="Proteomes" id="UP001159405">
    <property type="component" value="Unassembled WGS sequence"/>
</dbReference>
<dbReference type="SUPFAM" id="SSF158235">
    <property type="entry name" value="SOCS box-like"/>
    <property type="match status" value="1"/>
</dbReference>
<dbReference type="SMART" id="SM00253">
    <property type="entry name" value="SOCS"/>
    <property type="match status" value="1"/>
</dbReference>
<gene>
    <name evidence="6" type="ORF">PLOB_00040007</name>
</gene>
<sequence length="310" mass="35734">RVFTKVSTLESLHHNYTSLFYYPFLDMGSRISAVKRNDHNDNRQGVYKSLNVLHEEDRARDLARPEKLDILLDRPTLPEEVLLEHAWNPNDRSVNIFVKDDDPLTFHRHPVAQSTDCIRGKKAYSRGFHVWEIQWSTRQRGTHAVVGVGTSKALVHCTGYHSLVGNNEESWGWDIVRNKLYHNEKNVSSVKYPVLSDSDHSFVVPDKFRVILDMDEGTMAFETNDGRYLGVAFRGMKGKSVYPIVSAVWGHCEITMRYIGGLDPEPQPLMDLCRRTIRKSLGKEHLTKTNVDKLPIPVPMKKYLLYQQGW</sequence>